<keyword evidence="4" id="KW-0158">Chromosome</keyword>
<evidence type="ECO:0000256" key="6">
    <source>
        <dbReference type="ARBA" id="ARBA00022527"/>
    </source>
</evidence>
<keyword evidence="5" id="KW-1017">Isopeptide bond</keyword>
<keyword evidence="12 25" id="KW-0418">Kinase</keyword>
<dbReference type="CDD" id="cd14135">
    <property type="entry name" value="STKc_PRP4"/>
    <property type="match status" value="1"/>
</dbReference>
<keyword evidence="14" id="KW-0832">Ubl conjugation</keyword>
<dbReference type="EMBL" id="JAAECE010000001">
    <property type="protein sequence ID" value="KAF1807042.1"/>
    <property type="molecule type" value="Genomic_DNA"/>
</dbReference>
<keyword evidence="6" id="KW-0723">Serine/threonine-protein kinase</keyword>
<keyword evidence="8" id="KW-0507">mRNA processing</keyword>
<sequence>MSPVSKQHEYEAGEIDDEGKPYKRKRGVDQVYSRHRTSATTSSSSSSAAAAQEDDPFAEYERLSRSKRRDASRERYPYSESRRRYSRDFESNNNNKDKRENSHVSYRGDNYNSRRSRSPTKRTANNSSRKYATTVEDPEAPKSQPPKREQEKKEEDEPPIIDFEIEDEDEKKKEEDRLIEERRKRRQAILNRYKESPAPASPNTPTVPAPSSPIQIAKERATTPVASSDVMMQEVPQDKASESPQHVSAADYDPAMDKDLHHTESQTDLLRKKDLQEPGVDSHADMLASDYTEKLEEQPKAEIDMFSDNLDMFAATDITAGQNALMTHATTAASNPNLTDNWDDPEGYYSTRIGEVLDGRYQVLANLGRGVFSSVVKAKDQETNEDVAIKLIRNNETMYKAGQKELTFLKKLMDADPDNKKHVIRLQRHFEHRSHLCLVFETLSMNLRDVLKKYGKDVGISIKAVRVYAQQLFLSLSLLKKCSILHADIKPDNILVSENRNTLKLCDLGSASDASDNTITPYLVSRFYRAPEIMLGLHYDYAIDIWSSACTLYELFTGKILFPGRSNNQMLKHIMELKGRFPNKLLRKAQFTSDHFDQDFNFMSVEMDRITKNEVVKKMTILKPTRDVKTRILAATTPNMPDEETRLVMAFIDLLDKCLALSPDKRMTPHEALVHPFITGKV</sequence>
<evidence type="ECO:0000256" key="13">
    <source>
        <dbReference type="ARBA" id="ARBA00022840"/>
    </source>
</evidence>
<feature type="region of interest" description="Disordered" evidence="23">
    <location>
        <begin position="1"/>
        <end position="227"/>
    </location>
</feature>
<gene>
    <name evidence="25" type="ORF">FB192DRAFT_1353549</name>
</gene>
<evidence type="ECO:0000259" key="24">
    <source>
        <dbReference type="PROSITE" id="PS50011"/>
    </source>
</evidence>
<dbReference type="InterPro" id="IPR050494">
    <property type="entry name" value="Ser_Thr_dual-spec_kinase"/>
</dbReference>
<accession>A0A8H4BR37</accession>
<feature type="compositionally biased region" description="Basic and acidic residues" evidence="23">
    <location>
        <begin position="1"/>
        <end position="11"/>
    </location>
</feature>
<keyword evidence="13 22" id="KW-0067">ATP-binding</keyword>
<evidence type="ECO:0000256" key="12">
    <source>
        <dbReference type="ARBA" id="ARBA00022777"/>
    </source>
</evidence>
<dbReference type="AlphaFoldDB" id="A0A8H4BR37"/>
<evidence type="ECO:0000256" key="8">
    <source>
        <dbReference type="ARBA" id="ARBA00022664"/>
    </source>
</evidence>
<evidence type="ECO:0000313" key="25">
    <source>
        <dbReference type="EMBL" id="KAF1807042.1"/>
    </source>
</evidence>
<evidence type="ECO:0000256" key="16">
    <source>
        <dbReference type="ARBA" id="ARBA00023187"/>
    </source>
</evidence>
<feature type="compositionally biased region" description="Low complexity" evidence="23">
    <location>
        <begin position="38"/>
        <end position="51"/>
    </location>
</feature>
<protein>
    <recommendedName>
        <fullName evidence="19">Serine/threonine-protein kinase PRP4 homolog</fullName>
        <ecNumber evidence="3">2.7.11.1</ecNumber>
    </recommendedName>
    <alternativeName>
        <fullName evidence="20">PRP4 pre-mRNA-processing factor 4 homolog</fullName>
    </alternativeName>
</protein>
<evidence type="ECO:0000256" key="18">
    <source>
        <dbReference type="ARBA" id="ARBA00023596"/>
    </source>
</evidence>
<dbReference type="InterPro" id="IPR011009">
    <property type="entry name" value="Kinase-like_dom_sf"/>
</dbReference>
<dbReference type="Gene3D" id="3.30.200.20">
    <property type="entry name" value="Phosphorylase Kinase, domain 1"/>
    <property type="match status" value="1"/>
</dbReference>
<reference evidence="25 26" key="1">
    <citation type="submission" date="2019-09" db="EMBL/GenBank/DDBJ databases">
        <authorList>
            <consortium name="DOE Joint Genome Institute"/>
            <person name="Mondo S.J."/>
            <person name="Navarro-Mendoza M.I."/>
            <person name="Perez-Arques C."/>
            <person name="Panchal S."/>
            <person name="Nicolas F.E."/>
            <person name="Ganguly P."/>
            <person name="Pangilinan J."/>
            <person name="Grigoriev I."/>
            <person name="Heitman J."/>
            <person name="Sanya K."/>
            <person name="Garre V."/>
        </authorList>
    </citation>
    <scope>NUCLEOTIDE SEQUENCE [LARGE SCALE GENOMIC DNA]</scope>
    <source>
        <strain evidence="25 26">MU402</strain>
    </source>
</reference>
<name>A0A8H4BR37_MUCCL</name>
<evidence type="ECO:0000256" key="3">
    <source>
        <dbReference type="ARBA" id="ARBA00012513"/>
    </source>
</evidence>
<evidence type="ECO:0000256" key="17">
    <source>
        <dbReference type="ARBA" id="ARBA00023242"/>
    </source>
</evidence>
<dbReference type="PROSITE" id="PS00108">
    <property type="entry name" value="PROTEIN_KINASE_ST"/>
    <property type="match status" value="1"/>
</dbReference>
<dbReference type="PANTHER" id="PTHR24058:SF103">
    <property type="entry name" value="SERINE_THREONINE-PROTEIN KINASE PRP4 HOMOLOG"/>
    <property type="match status" value="1"/>
</dbReference>
<feature type="compositionally biased region" description="Basic and acidic residues" evidence="23">
    <location>
        <begin position="59"/>
        <end position="102"/>
    </location>
</feature>
<dbReference type="EC" id="2.7.11.1" evidence="3"/>
<dbReference type="InterPro" id="IPR044092">
    <property type="entry name" value="STKc_PRP4"/>
</dbReference>
<comment type="similarity">
    <text evidence="18">Belongs to the protein kinase superfamily. CMGC Ser/Thr protein kinase family.</text>
</comment>
<dbReference type="GO" id="GO:0005681">
    <property type="term" value="C:spliceosomal complex"/>
    <property type="evidence" value="ECO:0007669"/>
    <property type="project" value="UniProtKB-KW"/>
</dbReference>
<evidence type="ECO:0000256" key="23">
    <source>
        <dbReference type="SAM" id="MobiDB-lite"/>
    </source>
</evidence>
<dbReference type="PROSITE" id="PS00107">
    <property type="entry name" value="PROTEIN_KINASE_ATP"/>
    <property type="match status" value="1"/>
</dbReference>
<comment type="caution">
    <text evidence="25">The sequence shown here is derived from an EMBL/GenBank/DDBJ whole genome shotgun (WGS) entry which is preliminary data.</text>
</comment>
<feature type="compositionally biased region" description="Pro residues" evidence="23">
    <location>
        <begin position="199"/>
        <end position="211"/>
    </location>
</feature>
<evidence type="ECO:0000313" key="26">
    <source>
        <dbReference type="Proteomes" id="UP000469890"/>
    </source>
</evidence>
<dbReference type="PANTHER" id="PTHR24058">
    <property type="entry name" value="DUAL SPECIFICITY PROTEIN KINASE"/>
    <property type="match status" value="1"/>
</dbReference>
<dbReference type="Gene3D" id="1.10.510.10">
    <property type="entry name" value="Transferase(Phosphotransferase) domain 1"/>
    <property type="match status" value="1"/>
</dbReference>
<dbReference type="FunFam" id="3.30.200.20:FF:000123">
    <property type="entry name" value="serine/threonine-protein kinase PRP4 homolog"/>
    <property type="match status" value="1"/>
</dbReference>
<dbReference type="SMART" id="SM00220">
    <property type="entry name" value="S_TKc"/>
    <property type="match status" value="1"/>
</dbReference>
<feature type="compositionally biased region" description="Polar residues" evidence="23">
    <location>
        <begin position="121"/>
        <end position="131"/>
    </location>
</feature>
<keyword evidence="9" id="KW-0808">Transferase</keyword>
<evidence type="ECO:0000256" key="1">
    <source>
        <dbReference type="ARBA" id="ARBA00004123"/>
    </source>
</evidence>
<evidence type="ECO:0000256" key="20">
    <source>
        <dbReference type="ARBA" id="ARBA00031858"/>
    </source>
</evidence>
<dbReference type="GO" id="GO:0004674">
    <property type="term" value="F:protein serine/threonine kinase activity"/>
    <property type="evidence" value="ECO:0007669"/>
    <property type="project" value="UniProtKB-KW"/>
</dbReference>
<dbReference type="SUPFAM" id="SSF56112">
    <property type="entry name" value="Protein kinase-like (PK-like)"/>
    <property type="match status" value="1"/>
</dbReference>
<dbReference type="GO" id="GO:0005694">
    <property type="term" value="C:chromosome"/>
    <property type="evidence" value="ECO:0007669"/>
    <property type="project" value="UniProtKB-SubCell"/>
</dbReference>
<keyword evidence="7" id="KW-0597">Phosphoprotein</keyword>
<feature type="compositionally biased region" description="Basic and acidic residues" evidence="23">
    <location>
        <begin position="170"/>
        <end position="182"/>
    </location>
</feature>
<evidence type="ECO:0000256" key="9">
    <source>
        <dbReference type="ARBA" id="ARBA00022679"/>
    </source>
</evidence>
<evidence type="ECO:0000256" key="21">
    <source>
        <dbReference type="ARBA" id="ARBA00046964"/>
    </source>
</evidence>
<evidence type="ECO:0000256" key="19">
    <source>
        <dbReference type="ARBA" id="ARBA00023637"/>
    </source>
</evidence>
<evidence type="ECO:0000256" key="10">
    <source>
        <dbReference type="ARBA" id="ARBA00022728"/>
    </source>
</evidence>
<evidence type="ECO:0000256" key="22">
    <source>
        <dbReference type="PROSITE-ProRule" id="PRU10141"/>
    </source>
</evidence>
<comment type="subcellular location">
    <subcellularLocation>
        <location evidence="2">Chromosome</location>
    </subcellularLocation>
    <subcellularLocation>
        <location evidence="1">Nucleus</location>
    </subcellularLocation>
</comment>
<keyword evidence="10" id="KW-0747">Spliceosome</keyword>
<evidence type="ECO:0000256" key="15">
    <source>
        <dbReference type="ARBA" id="ARBA00022990"/>
    </source>
</evidence>
<organism evidence="25 26">
    <name type="scientific">Mucor circinelloides f. lusitanicus</name>
    <name type="common">Mucor racemosus var. lusitanicus</name>
    <dbReference type="NCBI Taxonomy" id="29924"/>
    <lineage>
        <taxon>Eukaryota</taxon>
        <taxon>Fungi</taxon>
        <taxon>Fungi incertae sedis</taxon>
        <taxon>Mucoromycota</taxon>
        <taxon>Mucoromycotina</taxon>
        <taxon>Mucoromycetes</taxon>
        <taxon>Mucorales</taxon>
        <taxon>Mucorineae</taxon>
        <taxon>Mucoraceae</taxon>
        <taxon>Mucor</taxon>
    </lineage>
</organism>
<evidence type="ECO:0000256" key="7">
    <source>
        <dbReference type="ARBA" id="ARBA00022553"/>
    </source>
</evidence>
<proteinExistence type="inferred from homology"/>
<feature type="domain" description="Protein kinase" evidence="24">
    <location>
        <begin position="361"/>
        <end position="678"/>
    </location>
</feature>
<comment type="subunit">
    <text evidence="21">Interacts with CLK1 C-terminus. Associates with the U5 snRNP and NCOR1 deacetylase complexes. Identified in the spliceosome C complex.</text>
</comment>
<evidence type="ECO:0000256" key="11">
    <source>
        <dbReference type="ARBA" id="ARBA00022741"/>
    </source>
</evidence>
<keyword evidence="15" id="KW-0007">Acetylation</keyword>
<dbReference type="Pfam" id="PF00069">
    <property type="entry name" value="Pkinase"/>
    <property type="match status" value="1"/>
</dbReference>
<evidence type="ECO:0000256" key="4">
    <source>
        <dbReference type="ARBA" id="ARBA00022454"/>
    </source>
</evidence>
<keyword evidence="11 22" id="KW-0547">Nucleotide-binding</keyword>
<evidence type="ECO:0000256" key="2">
    <source>
        <dbReference type="ARBA" id="ARBA00004286"/>
    </source>
</evidence>
<keyword evidence="16" id="KW-0508">mRNA splicing</keyword>
<feature type="compositionally biased region" description="Basic and acidic residues" evidence="23">
    <location>
        <begin position="146"/>
        <end position="155"/>
    </location>
</feature>
<dbReference type="InterPro" id="IPR000719">
    <property type="entry name" value="Prot_kinase_dom"/>
</dbReference>
<dbReference type="InterPro" id="IPR017441">
    <property type="entry name" value="Protein_kinase_ATP_BS"/>
</dbReference>
<evidence type="ECO:0000256" key="14">
    <source>
        <dbReference type="ARBA" id="ARBA00022843"/>
    </source>
</evidence>
<feature type="compositionally biased region" description="Acidic residues" evidence="23">
    <location>
        <begin position="156"/>
        <end position="169"/>
    </location>
</feature>
<keyword evidence="17" id="KW-0539">Nucleus</keyword>
<dbReference type="Proteomes" id="UP000469890">
    <property type="component" value="Unassembled WGS sequence"/>
</dbReference>
<evidence type="ECO:0000256" key="5">
    <source>
        <dbReference type="ARBA" id="ARBA00022499"/>
    </source>
</evidence>
<dbReference type="GO" id="GO:0045292">
    <property type="term" value="P:mRNA cis splicing, via spliceosome"/>
    <property type="evidence" value="ECO:0007669"/>
    <property type="project" value="InterPro"/>
</dbReference>
<dbReference type="GO" id="GO:0005524">
    <property type="term" value="F:ATP binding"/>
    <property type="evidence" value="ECO:0007669"/>
    <property type="project" value="UniProtKB-UniRule"/>
</dbReference>
<dbReference type="FunFam" id="1.10.510.10:FF:000078">
    <property type="entry name" value="Serine/threonine-protein kinase PRP4 homolog"/>
    <property type="match status" value="1"/>
</dbReference>
<dbReference type="InterPro" id="IPR008271">
    <property type="entry name" value="Ser/Thr_kinase_AS"/>
</dbReference>
<feature type="binding site" evidence="22">
    <location>
        <position position="390"/>
    </location>
    <ligand>
        <name>ATP</name>
        <dbReference type="ChEBI" id="CHEBI:30616"/>
    </ligand>
</feature>
<dbReference type="PROSITE" id="PS50011">
    <property type="entry name" value="PROTEIN_KINASE_DOM"/>
    <property type="match status" value="1"/>
</dbReference>